<accession>A0A6T9XXW7</accession>
<dbReference type="GO" id="GO:0046656">
    <property type="term" value="P:folic acid biosynthetic process"/>
    <property type="evidence" value="ECO:0007669"/>
    <property type="project" value="UniProtKB-UniRule"/>
</dbReference>
<comment type="similarity">
    <text evidence="4 8">Belongs to the DHNA family.</text>
</comment>
<comment type="pathway">
    <text evidence="3 8">Cofactor biosynthesis; tetrahydrofolate biosynthesis; 2-amino-4-hydroxy-6-hydroxymethyl-7,8-dihydropteridine diphosphate from 7,8-dihydroneopterin triphosphate: step 3/4.</text>
</comment>
<proteinExistence type="inferred from homology"/>
<gene>
    <name evidence="10" type="ORF">ALFOR1_20157</name>
</gene>
<dbReference type="GO" id="GO:0005737">
    <property type="term" value="C:cytoplasm"/>
    <property type="evidence" value="ECO:0007669"/>
    <property type="project" value="TreeGrafter"/>
</dbReference>
<comment type="catalytic activity">
    <reaction evidence="2 8">
        <text>7,8-dihydroneopterin = 6-hydroxymethyl-7,8-dihydropterin + glycolaldehyde</text>
        <dbReference type="Rhea" id="RHEA:10540"/>
        <dbReference type="ChEBI" id="CHEBI:17001"/>
        <dbReference type="ChEBI" id="CHEBI:17071"/>
        <dbReference type="ChEBI" id="CHEBI:44841"/>
        <dbReference type="EC" id="4.1.2.25"/>
    </reaction>
</comment>
<dbReference type="Pfam" id="PF02152">
    <property type="entry name" value="FolB"/>
    <property type="match status" value="1"/>
</dbReference>
<dbReference type="InterPro" id="IPR006157">
    <property type="entry name" value="FolB_dom"/>
</dbReference>
<dbReference type="Gene3D" id="3.30.1130.10">
    <property type="match status" value="1"/>
</dbReference>
<evidence type="ECO:0000256" key="3">
    <source>
        <dbReference type="ARBA" id="ARBA00005013"/>
    </source>
</evidence>
<dbReference type="InterPro" id="IPR043133">
    <property type="entry name" value="GTP-CH-I_C/QueF"/>
</dbReference>
<evidence type="ECO:0000256" key="6">
    <source>
        <dbReference type="ARBA" id="ARBA00023235"/>
    </source>
</evidence>
<reference evidence="10 11" key="1">
    <citation type="submission" date="2020-06" db="EMBL/GenBank/DDBJ databases">
        <authorList>
            <person name="Duchaud E."/>
        </authorList>
    </citation>
    <scope>NUCLEOTIDE SEQUENCE [LARGE SCALE GENOMIC DNA]</scope>
    <source>
        <strain evidence="10">Alteromonas fortis</strain>
    </source>
</reference>
<comment type="catalytic activity">
    <reaction evidence="1">
        <text>7,8-dihydroneopterin = 7,8-dihydromonapterin</text>
        <dbReference type="Rhea" id="RHEA:45328"/>
        <dbReference type="ChEBI" id="CHEBI:17001"/>
        <dbReference type="ChEBI" id="CHEBI:71175"/>
        <dbReference type="EC" id="5.1.99.8"/>
    </reaction>
</comment>
<dbReference type="SUPFAM" id="SSF55620">
    <property type="entry name" value="Tetrahydrobiopterin biosynthesis enzymes-like"/>
    <property type="match status" value="1"/>
</dbReference>
<keyword evidence="5 8" id="KW-0289">Folate biosynthesis</keyword>
<organism evidence="10 11">
    <name type="scientific">Alteromonas macleodii</name>
    <name type="common">Pseudoalteromonas macleodii</name>
    <dbReference type="NCBI Taxonomy" id="28108"/>
    <lineage>
        <taxon>Bacteria</taxon>
        <taxon>Pseudomonadati</taxon>
        <taxon>Pseudomonadota</taxon>
        <taxon>Gammaproteobacteria</taxon>
        <taxon>Alteromonadales</taxon>
        <taxon>Alteromonadaceae</taxon>
        <taxon>Alteromonas/Salinimonas group</taxon>
        <taxon>Alteromonas</taxon>
    </lineage>
</organism>
<comment type="function">
    <text evidence="8">Catalyzes the conversion of 7,8-dihydroneopterin to 6-hydroxymethyl-7,8-dihydropterin.</text>
</comment>
<evidence type="ECO:0000256" key="4">
    <source>
        <dbReference type="ARBA" id="ARBA00005708"/>
    </source>
</evidence>
<dbReference type="AlphaFoldDB" id="A0A6T9XXW7"/>
<evidence type="ECO:0000256" key="1">
    <source>
        <dbReference type="ARBA" id="ARBA00000693"/>
    </source>
</evidence>
<dbReference type="SMART" id="SM00905">
    <property type="entry name" value="FolB"/>
    <property type="match status" value="1"/>
</dbReference>
<protein>
    <recommendedName>
        <fullName evidence="8">7,8-dihydroneopterin aldolase</fullName>
        <ecNumber evidence="8">4.1.2.25</ecNumber>
    </recommendedName>
</protein>
<evidence type="ECO:0000313" key="11">
    <source>
        <dbReference type="Proteomes" id="UP000509458"/>
    </source>
</evidence>
<dbReference type="EMBL" id="LR812090">
    <property type="protein sequence ID" value="CAB9492719.1"/>
    <property type="molecule type" value="Genomic_DNA"/>
</dbReference>
<dbReference type="NCBIfam" id="TIGR00526">
    <property type="entry name" value="folB_dom"/>
    <property type="match status" value="1"/>
</dbReference>
<sequence length="117" mass="12952">MGKIYITGLEVDTLIGVYDWERVRTTQLLLDVTLDVDLSAAMQSDDVADTVDYAKVAECIVEVGKESTFELLEAFGSKVMDTVLAHFSVSTITLKIVKPNILPNAQTVAVEMRKERN</sequence>
<name>A0A6T9XXW7_ALTMA</name>
<dbReference type="PANTHER" id="PTHR42844:SF1">
    <property type="entry name" value="DIHYDRONEOPTERIN ALDOLASE 1-RELATED"/>
    <property type="match status" value="1"/>
</dbReference>
<dbReference type="NCBIfam" id="TIGR00525">
    <property type="entry name" value="folB"/>
    <property type="match status" value="1"/>
</dbReference>
<evidence type="ECO:0000256" key="7">
    <source>
        <dbReference type="ARBA" id="ARBA00023239"/>
    </source>
</evidence>
<dbReference type="GO" id="GO:0046654">
    <property type="term" value="P:tetrahydrofolate biosynthetic process"/>
    <property type="evidence" value="ECO:0007669"/>
    <property type="project" value="UniProtKB-UniRule"/>
</dbReference>
<evidence type="ECO:0000259" key="9">
    <source>
        <dbReference type="SMART" id="SM00905"/>
    </source>
</evidence>
<evidence type="ECO:0000256" key="2">
    <source>
        <dbReference type="ARBA" id="ARBA00001353"/>
    </source>
</evidence>
<dbReference type="FunFam" id="3.30.1130.10:FF:000002">
    <property type="entry name" value="7,8-dihydroneopterin aldolase"/>
    <property type="match status" value="1"/>
</dbReference>
<dbReference type="PANTHER" id="PTHR42844">
    <property type="entry name" value="DIHYDRONEOPTERIN ALDOLASE 1-RELATED"/>
    <property type="match status" value="1"/>
</dbReference>
<dbReference type="GO" id="GO:0016853">
    <property type="term" value="F:isomerase activity"/>
    <property type="evidence" value="ECO:0007669"/>
    <property type="project" value="UniProtKB-KW"/>
</dbReference>
<dbReference type="Proteomes" id="UP000509458">
    <property type="component" value="Chromosome"/>
</dbReference>
<dbReference type="RefSeq" id="WP_179982379.1">
    <property type="nucleotide sequence ID" value="NZ_LR812090.1"/>
</dbReference>
<evidence type="ECO:0000256" key="5">
    <source>
        <dbReference type="ARBA" id="ARBA00022909"/>
    </source>
</evidence>
<keyword evidence="6" id="KW-0413">Isomerase</keyword>
<evidence type="ECO:0000313" key="10">
    <source>
        <dbReference type="EMBL" id="CAB9492719.1"/>
    </source>
</evidence>
<dbReference type="InterPro" id="IPR006156">
    <property type="entry name" value="Dihydroneopterin_aldolase"/>
</dbReference>
<evidence type="ECO:0000256" key="8">
    <source>
        <dbReference type="RuleBase" id="RU362079"/>
    </source>
</evidence>
<dbReference type="UniPathway" id="UPA00077">
    <property type="reaction ID" value="UER00154"/>
</dbReference>
<dbReference type="GO" id="GO:0004150">
    <property type="term" value="F:dihydroneopterin aldolase activity"/>
    <property type="evidence" value="ECO:0007669"/>
    <property type="project" value="UniProtKB-UniRule"/>
</dbReference>
<dbReference type="EC" id="4.1.2.25" evidence="8"/>
<feature type="domain" description="Dihydroneopterin aldolase/epimerase" evidence="9">
    <location>
        <begin position="4"/>
        <end position="114"/>
    </location>
</feature>
<keyword evidence="7 8" id="KW-0456">Lyase</keyword>